<keyword evidence="1" id="KW-1133">Transmembrane helix</keyword>
<name>A0A2S7K8U5_9PROT</name>
<evidence type="ECO:0000313" key="2">
    <source>
        <dbReference type="EMBL" id="PQA88879.1"/>
    </source>
</evidence>
<dbReference type="Pfam" id="PF05751">
    <property type="entry name" value="FixH"/>
    <property type="match status" value="1"/>
</dbReference>
<evidence type="ECO:0008006" key="4">
    <source>
        <dbReference type="Google" id="ProtNLM"/>
    </source>
</evidence>
<keyword evidence="3" id="KW-1185">Reference proteome</keyword>
<dbReference type="InterPro" id="IPR008620">
    <property type="entry name" value="FixH"/>
</dbReference>
<dbReference type="Proteomes" id="UP000239504">
    <property type="component" value="Unassembled WGS sequence"/>
</dbReference>
<dbReference type="RefSeq" id="WP_104828516.1">
    <property type="nucleotide sequence ID" value="NZ_PJCH01000003.1"/>
</dbReference>
<comment type="caution">
    <text evidence="2">The sequence shown here is derived from an EMBL/GenBank/DDBJ whole genome shotgun (WGS) entry which is preliminary data.</text>
</comment>
<sequence length="161" mass="17437">MSGFRVTGRFVLFSLIGFFLAVFIANGIFITLALESFPGEQEKKSYVQGLAYNDTLEARAEQEALGWTAELTALELEGEKAAIELTFKSASGAPISTLAVDGLLARPVDADHDRAVDFEPTGSGRYLAEVDGVAAGVWRLEATAKGQTGERFFLEKRLTIK</sequence>
<accession>A0A2S7K8U5</accession>
<keyword evidence="1" id="KW-0472">Membrane</keyword>
<evidence type="ECO:0000256" key="1">
    <source>
        <dbReference type="SAM" id="Phobius"/>
    </source>
</evidence>
<feature type="transmembrane region" description="Helical" evidence="1">
    <location>
        <begin position="12"/>
        <end position="34"/>
    </location>
</feature>
<gene>
    <name evidence="2" type="ORF">CW354_02655</name>
</gene>
<protein>
    <recommendedName>
        <fullName evidence="4">Nitrogen fixation protein FixH</fullName>
    </recommendedName>
</protein>
<evidence type="ECO:0000313" key="3">
    <source>
        <dbReference type="Proteomes" id="UP000239504"/>
    </source>
</evidence>
<keyword evidence="1" id="KW-0812">Transmembrane</keyword>
<reference evidence="2 3" key="1">
    <citation type="submission" date="2017-12" db="EMBL/GenBank/DDBJ databases">
        <authorList>
            <person name="Hurst M.R.H."/>
        </authorList>
    </citation>
    <scope>NUCLEOTIDE SEQUENCE [LARGE SCALE GENOMIC DNA]</scope>
    <source>
        <strain evidence="2 3">SY-3-19</strain>
    </source>
</reference>
<dbReference type="OrthoDB" id="1495896at2"/>
<proteinExistence type="predicted"/>
<dbReference type="AlphaFoldDB" id="A0A2S7K8U5"/>
<dbReference type="EMBL" id="PJCH01000003">
    <property type="protein sequence ID" value="PQA88879.1"/>
    <property type="molecule type" value="Genomic_DNA"/>
</dbReference>
<organism evidence="2 3">
    <name type="scientific">Hyphococcus luteus</name>
    <dbReference type="NCBI Taxonomy" id="2058213"/>
    <lineage>
        <taxon>Bacteria</taxon>
        <taxon>Pseudomonadati</taxon>
        <taxon>Pseudomonadota</taxon>
        <taxon>Alphaproteobacteria</taxon>
        <taxon>Parvularculales</taxon>
        <taxon>Parvularculaceae</taxon>
        <taxon>Hyphococcus</taxon>
    </lineage>
</organism>